<protein>
    <recommendedName>
        <fullName evidence="2">DUF1439 domain-containing protein</fullName>
    </recommendedName>
</protein>
<evidence type="ECO:0000313" key="1">
    <source>
        <dbReference type="EMBL" id="MPN02738.1"/>
    </source>
</evidence>
<reference evidence="1" key="1">
    <citation type="submission" date="2019-08" db="EMBL/GenBank/DDBJ databases">
        <authorList>
            <person name="Kucharzyk K."/>
            <person name="Murdoch R.W."/>
            <person name="Higgins S."/>
            <person name="Loffler F."/>
        </authorList>
    </citation>
    <scope>NUCLEOTIDE SEQUENCE</scope>
</reference>
<proteinExistence type="predicted"/>
<sequence>MCVVFLNGDNTRMARDRSLEANMNMAMRAACAGMGVGREPLSRRRVLGAALSAGLLACGCAVSPGAMAQPSYTISVAQIQDAVGAKFPRNYGLGGLVNLALSDPQIHLRPQNNRLNTVFDVVASGPLMQARSYRGALDVDFALRYEPSDRTLRATQLQLNGLRMEGLNPQAEQMLQQYGSTLAQRALHEVVLHQLNDKDLALVNGLGLEPGRFTVTPKGLVVTLQNKAVP</sequence>
<dbReference type="EMBL" id="VSSQ01048689">
    <property type="protein sequence ID" value="MPN02738.1"/>
    <property type="molecule type" value="Genomic_DNA"/>
</dbReference>
<dbReference type="Gene3D" id="3.15.10.40">
    <property type="entry name" value="Uncharacterised protein PF07273, DUF1439"/>
    <property type="match status" value="1"/>
</dbReference>
<evidence type="ECO:0008006" key="2">
    <source>
        <dbReference type="Google" id="ProtNLM"/>
    </source>
</evidence>
<name>A0A645EL52_9ZZZZ</name>
<comment type="caution">
    <text evidence="1">The sequence shown here is derived from an EMBL/GenBank/DDBJ whole genome shotgun (WGS) entry which is preliminary data.</text>
</comment>
<dbReference type="AlphaFoldDB" id="A0A645EL52"/>
<organism evidence="1">
    <name type="scientific">bioreactor metagenome</name>
    <dbReference type="NCBI Taxonomy" id="1076179"/>
    <lineage>
        <taxon>unclassified sequences</taxon>
        <taxon>metagenomes</taxon>
        <taxon>ecological metagenomes</taxon>
    </lineage>
</organism>
<accession>A0A645EL52</accession>
<gene>
    <name evidence="1" type="ORF">SDC9_149954</name>
</gene>